<keyword evidence="6" id="KW-1185">Reference proteome</keyword>
<reference evidence="5 6" key="1">
    <citation type="submission" date="2019-02" db="EMBL/GenBank/DDBJ databases">
        <title>Deep-cultivation of Planctomycetes and their phenomic and genomic characterization uncovers novel biology.</title>
        <authorList>
            <person name="Wiegand S."/>
            <person name="Jogler M."/>
            <person name="Boedeker C."/>
            <person name="Pinto D."/>
            <person name="Vollmers J."/>
            <person name="Rivas-Marin E."/>
            <person name="Kohn T."/>
            <person name="Peeters S.H."/>
            <person name="Heuer A."/>
            <person name="Rast P."/>
            <person name="Oberbeckmann S."/>
            <person name="Bunk B."/>
            <person name="Jeske O."/>
            <person name="Meyerdierks A."/>
            <person name="Storesund J.E."/>
            <person name="Kallscheuer N."/>
            <person name="Luecker S."/>
            <person name="Lage O.M."/>
            <person name="Pohl T."/>
            <person name="Merkel B.J."/>
            <person name="Hornburger P."/>
            <person name="Mueller R.-W."/>
            <person name="Bruemmer F."/>
            <person name="Labrenz M."/>
            <person name="Spormann A.M."/>
            <person name="Op den Camp H."/>
            <person name="Overmann J."/>
            <person name="Amann R."/>
            <person name="Jetten M.S.M."/>
            <person name="Mascher T."/>
            <person name="Medema M.H."/>
            <person name="Devos D.P."/>
            <person name="Kaster A.-K."/>
            <person name="Ovreas L."/>
            <person name="Rohde M."/>
            <person name="Galperin M.Y."/>
            <person name="Jogler C."/>
        </authorList>
    </citation>
    <scope>NUCLEOTIDE SEQUENCE [LARGE SCALE GENOMIC DNA]</scope>
    <source>
        <strain evidence="5 6">Q31a</strain>
    </source>
</reference>
<sequence length="790" mass="88574" precursor="true">MKVLSLTSPFDRRSTFMAICLGLLNSFAFAQHPESTAEKGASSTQSESARAETIDFQRDIQPILRDNCYECHAGTTEEGGLNLAIKAKAFRGGDSDAAILAGKSEESLLIQAVSGGDGDPLMPPDGNQPLTELQVSLLRAWIDQGAAWPEEADVFDPKLDQAKSHWAFQRLEKPAAPSRQSTDNWSKGAVDRFVLQRLVEVGLRPSQPADADTLVRRLYFDLTGLPPTLEQTQQFVSAHSKDPDLAVRTLVDQLLDSPRYGERWGRHWLDVARYADSDGQEADMDRPHAYHYRDFVIEAFNGNMPYDQFVRWQIAGDEFEPNKDAAVSATGFLTAGPAFKLPDSFLESERLANRYNEMDDVISTLGSGLLGITVACARCHDHKYDAFSAKEYYQLMGVFHSGDRVTAKLPSGKDGFFFQDFDDQRRTTWLFRRSDFYDREIEVDIGFPAMLSSDGVEATDYWQKAKQAYGEFGEAKSTLQRRALADWITDTQQGGGALLARVLVNRVWDHHFGKGLVQTTSDFGVNGDAPSHPELLEYLTNEFVDGGWEIKALHRMILTSAVWQQASTRGAADQRGAEIDPGNNLLWRMTPLRLEAEAMRDAMLAVSETLNLEAGGPGFKPYISPEANLARNIQGEGYPKDAKDDASTRRRSVYMFHKRLIPYPMFQAFDRPDLMTSCARRQNTTVAPQAMVILNDLFVRSVAHDFAELLVQRQAGESDSMDFDLKPLIEDAFRTSFTRVPTDREIETSIQFIESQTEARTKRAEEAPRIEALTDFCQTLFGLNEFIYVN</sequence>
<dbReference type="PANTHER" id="PTHR35889:SF3">
    <property type="entry name" value="F-BOX DOMAIN-CONTAINING PROTEIN"/>
    <property type="match status" value="1"/>
</dbReference>
<proteinExistence type="predicted"/>
<evidence type="ECO:0000259" key="4">
    <source>
        <dbReference type="Pfam" id="PF07635"/>
    </source>
</evidence>
<dbReference type="InterPro" id="IPR011429">
    <property type="entry name" value="Cyt_c_Planctomycete-type"/>
</dbReference>
<dbReference type="PANTHER" id="PTHR35889">
    <property type="entry name" value="CYCLOINULO-OLIGOSACCHARIDE FRUCTANOTRANSFERASE-RELATED"/>
    <property type="match status" value="1"/>
</dbReference>
<evidence type="ECO:0000256" key="1">
    <source>
        <dbReference type="SAM" id="SignalP"/>
    </source>
</evidence>
<feature type="chain" id="PRO_5021932877" evidence="1">
    <location>
        <begin position="31"/>
        <end position="790"/>
    </location>
</feature>
<dbReference type="Pfam" id="PF07635">
    <property type="entry name" value="PSCyt1"/>
    <property type="match status" value="1"/>
</dbReference>
<feature type="domain" description="DUF1549" evidence="2">
    <location>
        <begin position="190"/>
        <end position="401"/>
    </location>
</feature>
<dbReference type="Pfam" id="PF07587">
    <property type="entry name" value="PSD1"/>
    <property type="match status" value="1"/>
</dbReference>
<feature type="signal peptide" evidence="1">
    <location>
        <begin position="1"/>
        <end position="30"/>
    </location>
</feature>
<gene>
    <name evidence="5" type="ORF">Q31a_35800</name>
</gene>
<protein>
    <submittedName>
        <fullName evidence="5">Planctomycete cytochrome C</fullName>
    </submittedName>
</protein>
<organism evidence="5 6">
    <name type="scientific">Aureliella helgolandensis</name>
    <dbReference type="NCBI Taxonomy" id="2527968"/>
    <lineage>
        <taxon>Bacteria</taxon>
        <taxon>Pseudomonadati</taxon>
        <taxon>Planctomycetota</taxon>
        <taxon>Planctomycetia</taxon>
        <taxon>Pirellulales</taxon>
        <taxon>Pirellulaceae</taxon>
        <taxon>Aureliella</taxon>
    </lineage>
</organism>
<feature type="domain" description="DUF1553" evidence="3">
    <location>
        <begin position="480"/>
        <end position="752"/>
    </location>
</feature>
<dbReference type="Proteomes" id="UP000318017">
    <property type="component" value="Chromosome"/>
</dbReference>
<accession>A0A518G9I5</accession>
<evidence type="ECO:0000313" key="5">
    <source>
        <dbReference type="EMBL" id="QDV25257.1"/>
    </source>
</evidence>
<dbReference type="AlphaFoldDB" id="A0A518G9I5"/>
<dbReference type="InterPro" id="IPR011444">
    <property type="entry name" value="DUF1549"/>
</dbReference>
<evidence type="ECO:0000313" key="6">
    <source>
        <dbReference type="Proteomes" id="UP000318017"/>
    </source>
</evidence>
<evidence type="ECO:0000259" key="2">
    <source>
        <dbReference type="Pfam" id="PF07583"/>
    </source>
</evidence>
<dbReference type="Pfam" id="PF07583">
    <property type="entry name" value="PSCyt2"/>
    <property type="match status" value="1"/>
</dbReference>
<keyword evidence="1" id="KW-0732">Signal</keyword>
<evidence type="ECO:0000259" key="3">
    <source>
        <dbReference type="Pfam" id="PF07587"/>
    </source>
</evidence>
<feature type="domain" description="Cytochrome C Planctomycete-type" evidence="4">
    <location>
        <begin position="68"/>
        <end position="126"/>
    </location>
</feature>
<dbReference type="KEGG" id="ahel:Q31a_35800"/>
<name>A0A518G9I5_9BACT</name>
<dbReference type="EMBL" id="CP036298">
    <property type="protein sequence ID" value="QDV25257.1"/>
    <property type="molecule type" value="Genomic_DNA"/>
</dbReference>
<dbReference type="InterPro" id="IPR022655">
    <property type="entry name" value="DUF1553"/>
</dbReference>
<dbReference type="OrthoDB" id="127107at2"/>
<dbReference type="RefSeq" id="WP_145080079.1">
    <property type="nucleotide sequence ID" value="NZ_CP036298.1"/>
</dbReference>